<sequence>MQIFIMRHGQASFQAESDAKRQLTNQGMLEAELMGKRLNELSIAPDLVWVSPYIRAQQTYKALASTLTCKKVETVSVITPDGSAQEVHDLIDGELSVNKFEQLLLVSHMPIVSYLVSTLTQHQQAPLFQTAAIVEINYDIETMKGEYIRMLTPSD</sequence>
<protein>
    <submittedName>
        <fullName evidence="3">Phosphohistidine phosphatase SixA</fullName>
    </submittedName>
</protein>
<dbReference type="InterPro" id="IPR029033">
    <property type="entry name" value="His_PPase_superfam"/>
</dbReference>
<dbReference type="EMBL" id="JABBXH010000005">
    <property type="protein sequence ID" value="NMP32997.1"/>
    <property type="molecule type" value="Genomic_DNA"/>
</dbReference>
<keyword evidence="4" id="KW-1185">Reference proteome</keyword>
<dbReference type="AlphaFoldDB" id="A0A7Y0LF47"/>
<dbReference type="SUPFAM" id="SSF53254">
    <property type="entry name" value="Phosphoglycerate mutase-like"/>
    <property type="match status" value="1"/>
</dbReference>
<evidence type="ECO:0000313" key="4">
    <source>
        <dbReference type="Proteomes" id="UP000568664"/>
    </source>
</evidence>
<reference evidence="3 4" key="1">
    <citation type="submission" date="2020-04" db="EMBL/GenBank/DDBJ databases">
        <title>Thalassotalea sp. M1531, isolated from the surface of marine red alga.</title>
        <authorList>
            <person name="Pang L."/>
            <person name="Lu D.-C."/>
        </authorList>
    </citation>
    <scope>NUCLEOTIDE SEQUENCE [LARGE SCALE GENOMIC DNA]</scope>
    <source>
        <strain evidence="3 4">M1531</strain>
    </source>
</reference>
<dbReference type="Pfam" id="PF00300">
    <property type="entry name" value="His_Phos_1"/>
    <property type="match status" value="1"/>
</dbReference>
<dbReference type="PANTHER" id="PTHR20935:SF0">
    <property type="entry name" value="SERINE_THREONINE-PROTEIN PHOSPHATASE PGAM5, MITOCHONDRIAL"/>
    <property type="match status" value="1"/>
</dbReference>
<feature type="binding site" evidence="2">
    <location>
        <position position="55"/>
    </location>
    <ligand>
        <name>substrate</name>
    </ligand>
</feature>
<dbReference type="Gene3D" id="3.40.50.1240">
    <property type="entry name" value="Phosphoglycerate mutase-like"/>
    <property type="match status" value="1"/>
</dbReference>
<organism evidence="3 4">
    <name type="scientific">Thalassotalea algicola</name>
    <dbReference type="NCBI Taxonomy" id="2716224"/>
    <lineage>
        <taxon>Bacteria</taxon>
        <taxon>Pseudomonadati</taxon>
        <taxon>Pseudomonadota</taxon>
        <taxon>Gammaproteobacteria</taxon>
        <taxon>Alteromonadales</taxon>
        <taxon>Colwelliaceae</taxon>
        <taxon>Thalassotalea</taxon>
    </lineage>
</organism>
<dbReference type="PANTHER" id="PTHR20935">
    <property type="entry name" value="PHOSPHOGLYCERATE MUTASE-RELATED"/>
    <property type="match status" value="1"/>
</dbReference>
<evidence type="ECO:0000256" key="2">
    <source>
        <dbReference type="PIRSR" id="PIRSR613078-2"/>
    </source>
</evidence>
<dbReference type="GO" id="GO:0005737">
    <property type="term" value="C:cytoplasm"/>
    <property type="evidence" value="ECO:0007669"/>
    <property type="project" value="InterPro"/>
</dbReference>
<dbReference type="RefSeq" id="WP_169076315.1">
    <property type="nucleotide sequence ID" value="NZ_JABBXH010000005.1"/>
</dbReference>
<evidence type="ECO:0000256" key="1">
    <source>
        <dbReference type="ARBA" id="ARBA00022801"/>
    </source>
</evidence>
<name>A0A7Y0LF47_9GAMM</name>
<dbReference type="InterPro" id="IPR051021">
    <property type="entry name" value="Mito_Ser/Thr_phosphatase"/>
</dbReference>
<dbReference type="NCBIfam" id="TIGR00249">
    <property type="entry name" value="sixA"/>
    <property type="match status" value="1"/>
</dbReference>
<dbReference type="SMART" id="SM00855">
    <property type="entry name" value="PGAM"/>
    <property type="match status" value="1"/>
</dbReference>
<proteinExistence type="predicted"/>
<dbReference type="CDD" id="cd07067">
    <property type="entry name" value="HP_PGM_like"/>
    <property type="match status" value="1"/>
</dbReference>
<keyword evidence="1" id="KW-0378">Hydrolase</keyword>
<comment type="caution">
    <text evidence="3">The sequence shown here is derived from an EMBL/GenBank/DDBJ whole genome shotgun (WGS) entry which is preliminary data.</text>
</comment>
<gene>
    <name evidence="3" type="primary">sixA</name>
    <name evidence="3" type="ORF">HII17_15670</name>
</gene>
<evidence type="ECO:0000313" key="3">
    <source>
        <dbReference type="EMBL" id="NMP32997.1"/>
    </source>
</evidence>
<dbReference type="GO" id="GO:0101006">
    <property type="term" value="F:protein histidine phosphatase activity"/>
    <property type="evidence" value="ECO:0007669"/>
    <property type="project" value="InterPro"/>
</dbReference>
<accession>A0A7Y0LF47</accession>
<dbReference type="Proteomes" id="UP000568664">
    <property type="component" value="Unassembled WGS sequence"/>
</dbReference>
<dbReference type="InterPro" id="IPR004449">
    <property type="entry name" value="SixA"/>
</dbReference>
<dbReference type="InterPro" id="IPR013078">
    <property type="entry name" value="His_Pase_superF_clade-1"/>
</dbReference>